<dbReference type="EMBL" id="FXTY01000002">
    <property type="protein sequence ID" value="SMP13457.1"/>
    <property type="molecule type" value="Genomic_DNA"/>
</dbReference>
<reference evidence="1 2" key="1">
    <citation type="submission" date="2017-05" db="EMBL/GenBank/DDBJ databases">
        <authorList>
            <person name="Varghese N."/>
            <person name="Submissions S."/>
        </authorList>
    </citation>
    <scope>NUCLEOTIDE SEQUENCE [LARGE SCALE GENOMIC DNA]</scope>
    <source>
        <strain evidence="1 2">DSM 29734</strain>
    </source>
</reference>
<evidence type="ECO:0000313" key="1">
    <source>
        <dbReference type="EMBL" id="SMP13457.1"/>
    </source>
</evidence>
<name>A0ABY1NMZ3_9RHOB</name>
<accession>A0ABY1NMZ3</accession>
<evidence type="ECO:0000313" key="2">
    <source>
        <dbReference type="Proteomes" id="UP001157961"/>
    </source>
</evidence>
<organism evidence="1 2">
    <name type="scientific">Shimia sagamensis</name>
    <dbReference type="NCBI Taxonomy" id="1566352"/>
    <lineage>
        <taxon>Bacteria</taxon>
        <taxon>Pseudomonadati</taxon>
        <taxon>Pseudomonadota</taxon>
        <taxon>Alphaproteobacteria</taxon>
        <taxon>Rhodobacterales</taxon>
        <taxon>Roseobacteraceae</taxon>
    </lineage>
</organism>
<keyword evidence="2" id="KW-1185">Reference proteome</keyword>
<comment type="caution">
    <text evidence="1">The sequence shown here is derived from an EMBL/GenBank/DDBJ whole genome shotgun (WGS) entry which is preliminary data.</text>
</comment>
<protein>
    <submittedName>
        <fullName evidence="1">Uncharacterized protein</fullName>
    </submittedName>
</protein>
<sequence>MLLSETIRGFGQGRGLRYTRAMRHLTLIFALIASSAAADGMMNGVPVDCYCTDKQGQRIEVGETICLQVDGRMFMAQCQMSLNVPMWREVSPGCLSSSLNAPLQSVDPTIDAGAVYTKIPAPKS</sequence>
<gene>
    <name evidence="1" type="ORF">SAMN06265373_102500</name>
</gene>
<dbReference type="Proteomes" id="UP001157961">
    <property type="component" value="Unassembled WGS sequence"/>
</dbReference>
<proteinExistence type="predicted"/>